<dbReference type="EMBL" id="JABSTV010001248">
    <property type="protein sequence ID" value="KAH7969333.1"/>
    <property type="molecule type" value="Genomic_DNA"/>
</dbReference>
<evidence type="ECO:0000313" key="3">
    <source>
        <dbReference type="Proteomes" id="UP000821837"/>
    </source>
</evidence>
<dbReference type="AlphaFoldDB" id="A0A9D4Q7H6"/>
<reference evidence="2" key="1">
    <citation type="journal article" date="2020" name="Cell">
        <title>Large-Scale Comparative Analyses of Tick Genomes Elucidate Their Genetic Diversity and Vector Capacities.</title>
        <authorList>
            <consortium name="Tick Genome and Microbiome Consortium (TIGMIC)"/>
            <person name="Jia N."/>
            <person name="Wang J."/>
            <person name="Shi W."/>
            <person name="Du L."/>
            <person name="Sun Y."/>
            <person name="Zhan W."/>
            <person name="Jiang J.F."/>
            <person name="Wang Q."/>
            <person name="Zhang B."/>
            <person name="Ji P."/>
            <person name="Bell-Sakyi L."/>
            <person name="Cui X.M."/>
            <person name="Yuan T.T."/>
            <person name="Jiang B.G."/>
            <person name="Yang W.F."/>
            <person name="Lam T.T."/>
            <person name="Chang Q.C."/>
            <person name="Ding S.J."/>
            <person name="Wang X.J."/>
            <person name="Zhu J.G."/>
            <person name="Ruan X.D."/>
            <person name="Zhao L."/>
            <person name="Wei J.T."/>
            <person name="Ye R.Z."/>
            <person name="Que T.C."/>
            <person name="Du C.H."/>
            <person name="Zhou Y.H."/>
            <person name="Cheng J.X."/>
            <person name="Dai P.F."/>
            <person name="Guo W.B."/>
            <person name="Han X.H."/>
            <person name="Huang E.J."/>
            <person name="Li L.F."/>
            <person name="Wei W."/>
            <person name="Gao Y.C."/>
            <person name="Liu J.Z."/>
            <person name="Shao H.Z."/>
            <person name="Wang X."/>
            <person name="Wang C.C."/>
            <person name="Yang T.C."/>
            <person name="Huo Q.B."/>
            <person name="Li W."/>
            <person name="Chen H.Y."/>
            <person name="Chen S.E."/>
            <person name="Zhou L.G."/>
            <person name="Ni X.B."/>
            <person name="Tian J.H."/>
            <person name="Sheng Y."/>
            <person name="Liu T."/>
            <person name="Pan Y.S."/>
            <person name="Xia L.Y."/>
            <person name="Li J."/>
            <person name="Zhao F."/>
            <person name="Cao W.C."/>
        </authorList>
    </citation>
    <scope>NUCLEOTIDE SEQUENCE</scope>
    <source>
        <strain evidence="2">Rsan-2018</strain>
    </source>
</reference>
<feature type="compositionally biased region" description="Polar residues" evidence="1">
    <location>
        <begin position="87"/>
        <end position="116"/>
    </location>
</feature>
<comment type="caution">
    <text evidence="2">The sequence shown here is derived from an EMBL/GenBank/DDBJ whole genome shotgun (WGS) entry which is preliminary data.</text>
</comment>
<gene>
    <name evidence="2" type="ORF">HPB52_016760</name>
</gene>
<sequence>MRACNFNVVPDRASAYYVIPSYANHHVRPSRNMQRMAVFYHPEQARPRTVDDFLNVVSEVDRALDHARLIRSPQSTEQFAGQPVRPQFQSATPRSDSTVNSPQNARPSTFQHATPTRQPPRIASLPPADQESRYEAIAAKYGSPAYRRGQDLRDAVCYNCQKRVTLQVNVLHRSSLLVTTSRQSPKHQQACVGRVNDTLYGSKFRCAVVTAQVKGLGEISAFPDSGSNVTILAASLASNLKIEPWTKPPLLVLVEAAILERNALPLILGEDWFYAAQAELHFKPPKVPVICQPSTKPHGRAASIRVLSRTRMNPCGSQLNKAAPVQLETCTTGPLQTSSSSPTTSLLMTPLNL</sequence>
<reference evidence="2" key="2">
    <citation type="submission" date="2021-09" db="EMBL/GenBank/DDBJ databases">
        <authorList>
            <person name="Jia N."/>
            <person name="Wang J."/>
            <person name="Shi W."/>
            <person name="Du L."/>
            <person name="Sun Y."/>
            <person name="Zhan W."/>
            <person name="Jiang J."/>
            <person name="Wang Q."/>
            <person name="Zhang B."/>
            <person name="Ji P."/>
            <person name="Sakyi L.B."/>
            <person name="Cui X."/>
            <person name="Yuan T."/>
            <person name="Jiang B."/>
            <person name="Yang W."/>
            <person name="Lam T.T.-Y."/>
            <person name="Chang Q."/>
            <person name="Ding S."/>
            <person name="Wang X."/>
            <person name="Zhu J."/>
            <person name="Ruan X."/>
            <person name="Zhao L."/>
            <person name="Wei J."/>
            <person name="Que T."/>
            <person name="Du C."/>
            <person name="Cheng J."/>
            <person name="Dai P."/>
            <person name="Han X."/>
            <person name="Huang E."/>
            <person name="Gao Y."/>
            <person name="Liu J."/>
            <person name="Shao H."/>
            <person name="Ye R."/>
            <person name="Li L."/>
            <person name="Wei W."/>
            <person name="Wang X."/>
            <person name="Wang C."/>
            <person name="Huo Q."/>
            <person name="Li W."/>
            <person name="Guo W."/>
            <person name="Chen H."/>
            <person name="Chen S."/>
            <person name="Zhou L."/>
            <person name="Zhou L."/>
            <person name="Ni X."/>
            <person name="Tian J."/>
            <person name="Zhou Y."/>
            <person name="Sheng Y."/>
            <person name="Liu T."/>
            <person name="Pan Y."/>
            <person name="Xia L."/>
            <person name="Li J."/>
            <person name="Zhao F."/>
            <person name="Cao W."/>
        </authorList>
    </citation>
    <scope>NUCLEOTIDE SEQUENCE</scope>
    <source>
        <strain evidence="2">Rsan-2018</strain>
        <tissue evidence="2">Larvae</tissue>
    </source>
</reference>
<name>A0A9D4Q7H6_RHISA</name>
<dbReference type="Proteomes" id="UP000821837">
    <property type="component" value="Unassembled WGS sequence"/>
</dbReference>
<evidence type="ECO:0000256" key="1">
    <source>
        <dbReference type="SAM" id="MobiDB-lite"/>
    </source>
</evidence>
<feature type="region of interest" description="Disordered" evidence="1">
    <location>
        <begin position="72"/>
        <end position="129"/>
    </location>
</feature>
<dbReference type="VEuPathDB" id="VectorBase:RSAN_048389"/>
<protein>
    <submittedName>
        <fullName evidence="2">Uncharacterized protein</fullName>
    </submittedName>
</protein>
<accession>A0A9D4Q7H6</accession>
<proteinExistence type="predicted"/>
<keyword evidence="3" id="KW-1185">Reference proteome</keyword>
<organism evidence="2 3">
    <name type="scientific">Rhipicephalus sanguineus</name>
    <name type="common">Brown dog tick</name>
    <name type="synonym">Ixodes sanguineus</name>
    <dbReference type="NCBI Taxonomy" id="34632"/>
    <lineage>
        <taxon>Eukaryota</taxon>
        <taxon>Metazoa</taxon>
        <taxon>Ecdysozoa</taxon>
        <taxon>Arthropoda</taxon>
        <taxon>Chelicerata</taxon>
        <taxon>Arachnida</taxon>
        <taxon>Acari</taxon>
        <taxon>Parasitiformes</taxon>
        <taxon>Ixodida</taxon>
        <taxon>Ixodoidea</taxon>
        <taxon>Ixodidae</taxon>
        <taxon>Rhipicephalinae</taxon>
        <taxon>Rhipicephalus</taxon>
        <taxon>Rhipicephalus</taxon>
    </lineage>
</organism>
<feature type="region of interest" description="Disordered" evidence="1">
    <location>
        <begin position="332"/>
        <end position="353"/>
    </location>
</feature>
<evidence type="ECO:0000313" key="2">
    <source>
        <dbReference type="EMBL" id="KAH7969333.1"/>
    </source>
</evidence>